<evidence type="ECO:0000313" key="2">
    <source>
        <dbReference type="EMBL" id="TMS32378.1"/>
    </source>
</evidence>
<reference evidence="2 3" key="2">
    <citation type="journal article" date="2019" name="G3 (Bethesda)">
        <title>Hybrid Assembly of the Genome of the Entomopathogenic Nematode Steinernema carpocapsae Identifies the X-Chromosome.</title>
        <authorList>
            <person name="Serra L."/>
            <person name="Macchietto M."/>
            <person name="Macias-Munoz A."/>
            <person name="McGill C.J."/>
            <person name="Rodriguez I.M."/>
            <person name="Rodriguez B."/>
            <person name="Murad R."/>
            <person name="Mortazavi A."/>
        </authorList>
    </citation>
    <scope>NUCLEOTIDE SEQUENCE [LARGE SCALE GENOMIC DNA]</scope>
    <source>
        <strain evidence="2 3">ALL</strain>
    </source>
</reference>
<dbReference type="Proteomes" id="UP000298663">
    <property type="component" value="Unassembled WGS sequence"/>
</dbReference>
<evidence type="ECO:0000256" key="1">
    <source>
        <dbReference type="SAM" id="Phobius"/>
    </source>
</evidence>
<accession>A0A4U8ULQ5</accession>
<evidence type="ECO:0000313" key="3">
    <source>
        <dbReference type="Proteomes" id="UP000298663"/>
    </source>
</evidence>
<dbReference type="AlphaFoldDB" id="A0A4U8ULQ5"/>
<protein>
    <submittedName>
        <fullName evidence="2">Uncharacterized protein</fullName>
    </submittedName>
</protein>
<dbReference type="EMBL" id="AZBU02000001">
    <property type="protein sequence ID" value="TMS32378.1"/>
    <property type="molecule type" value="Genomic_DNA"/>
</dbReference>
<feature type="transmembrane region" description="Helical" evidence="1">
    <location>
        <begin position="52"/>
        <end position="71"/>
    </location>
</feature>
<keyword evidence="1" id="KW-0472">Membrane</keyword>
<gene>
    <name evidence="2" type="ORF">L596_000226</name>
</gene>
<keyword evidence="1" id="KW-1133">Transmembrane helix</keyword>
<organism evidence="2 3">
    <name type="scientific">Steinernema carpocapsae</name>
    <name type="common">Entomopathogenic nematode</name>
    <dbReference type="NCBI Taxonomy" id="34508"/>
    <lineage>
        <taxon>Eukaryota</taxon>
        <taxon>Metazoa</taxon>
        <taxon>Ecdysozoa</taxon>
        <taxon>Nematoda</taxon>
        <taxon>Chromadorea</taxon>
        <taxon>Rhabditida</taxon>
        <taxon>Tylenchina</taxon>
        <taxon>Panagrolaimomorpha</taxon>
        <taxon>Strongyloidoidea</taxon>
        <taxon>Steinernematidae</taxon>
        <taxon>Steinernema</taxon>
    </lineage>
</organism>
<reference evidence="2 3" key="1">
    <citation type="journal article" date="2015" name="Genome Biol.">
        <title>Comparative genomics of Steinernema reveals deeply conserved gene regulatory networks.</title>
        <authorList>
            <person name="Dillman A.R."/>
            <person name="Macchietto M."/>
            <person name="Porter C.F."/>
            <person name="Rogers A."/>
            <person name="Williams B."/>
            <person name="Antoshechkin I."/>
            <person name="Lee M.M."/>
            <person name="Goodwin Z."/>
            <person name="Lu X."/>
            <person name="Lewis E.E."/>
            <person name="Goodrich-Blair H."/>
            <person name="Stock S.P."/>
            <person name="Adams B.J."/>
            <person name="Sternberg P.W."/>
            <person name="Mortazavi A."/>
        </authorList>
    </citation>
    <scope>NUCLEOTIDE SEQUENCE [LARGE SCALE GENOMIC DNA]</scope>
    <source>
        <strain evidence="2 3">ALL</strain>
    </source>
</reference>
<keyword evidence="3" id="KW-1185">Reference proteome</keyword>
<name>A0A4U8ULQ5_STECR</name>
<proteinExistence type="predicted"/>
<feature type="transmembrane region" description="Helical" evidence="1">
    <location>
        <begin position="26"/>
        <end position="45"/>
    </location>
</feature>
<keyword evidence="1" id="KW-0812">Transmembrane</keyword>
<comment type="caution">
    <text evidence="2">The sequence shown here is derived from an EMBL/GenBank/DDBJ whole genome shotgun (WGS) entry which is preliminary data.</text>
</comment>
<sequence>MVIRGAATGVESTASKFRLRWFRSFSLLRVFLSLACCFLACFGLVRCACIRCLHPIFGMILFWTALMSTTTKWW</sequence>